<dbReference type="InterPro" id="IPR037066">
    <property type="entry name" value="Plug_dom_sf"/>
</dbReference>
<evidence type="ECO:0000256" key="11">
    <source>
        <dbReference type="RuleBase" id="RU003357"/>
    </source>
</evidence>
<dbReference type="EMBL" id="CP044222">
    <property type="protein sequence ID" value="QEW06538.1"/>
    <property type="molecule type" value="Genomic_DNA"/>
</dbReference>
<evidence type="ECO:0000256" key="7">
    <source>
        <dbReference type="ARBA" id="ARBA00023077"/>
    </source>
</evidence>
<proteinExistence type="inferred from homology"/>
<dbReference type="PROSITE" id="PS52016">
    <property type="entry name" value="TONB_DEPENDENT_REC_3"/>
    <property type="match status" value="1"/>
</dbReference>
<comment type="subcellular location">
    <subcellularLocation>
        <location evidence="1 10">Cell outer membrane</location>
        <topology evidence="1 10">Multi-pass membrane protein</topology>
    </subcellularLocation>
</comment>
<evidence type="ECO:0000259" key="13">
    <source>
        <dbReference type="Pfam" id="PF00593"/>
    </source>
</evidence>
<keyword evidence="8 10" id="KW-0472">Membrane</keyword>
<keyword evidence="2 10" id="KW-0813">Transport</keyword>
<dbReference type="CDD" id="cd01347">
    <property type="entry name" value="ligand_gated_channel"/>
    <property type="match status" value="1"/>
</dbReference>
<dbReference type="Proteomes" id="UP000325606">
    <property type="component" value="Chromosome"/>
</dbReference>
<evidence type="ECO:0000256" key="3">
    <source>
        <dbReference type="ARBA" id="ARBA00022452"/>
    </source>
</evidence>
<evidence type="ECO:0000256" key="4">
    <source>
        <dbReference type="ARBA" id="ARBA00022692"/>
    </source>
</evidence>
<keyword evidence="15" id="KW-0675">Receptor</keyword>
<keyword evidence="9 10" id="KW-0998">Cell outer membrane</keyword>
<feature type="chain" id="PRO_5023942561" evidence="12">
    <location>
        <begin position="23"/>
        <end position="764"/>
    </location>
</feature>
<evidence type="ECO:0000256" key="6">
    <source>
        <dbReference type="ARBA" id="ARBA00023065"/>
    </source>
</evidence>
<protein>
    <submittedName>
        <fullName evidence="15">TonB-dependent receptor</fullName>
    </submittedName>
</protein>
<evidence type="ECO:0000256" key="8">
    <source>
        <dbReference type="ARBA" id="ARBA00023136"/>
    </source>
</evidence>
<evidence type="ECO:0000256" key="2">
    <source>
        <dbReference type="ARBA" id="ARBA00022448"/>
    </source>
</evidence>
<dbReference type="InterPro" id="IPR039426">
    <property type="entry name" value="TonB-dep_rcpt-like"/>
</dbReference>
<evidence type="ECO:0000256" key="12">
    <source>
        <dbReference type="SAM" id="SignalP"/>
    </source>
</evidence>
<dbReference type="InterPro" id="IPR012910">
    <property type="entry name" value="Plug_dom"/>
</dbReference>
<dbReference type="InterPro" id="IPR000531">
    <property type="entry name" value="Beta-barrel_TonB"/>
</dbReference>
<gene>
    <name evidence="15" type="ORF">F5I99_08450</name>
</gene>
<keyword evidence="6" id="KW-0406">Ion transport</keyword>
<dbReference type="GO" id="GO:0015344">
    <property type="term" value="F:siderophore uptake transmembrane transporter activity"/>
    <property type="evidence" value="ECO:0007669"/>
    <property type="project" value="TreeGrafter"/>
</dbReference>
<dbReference type="Pfam" id="PF07715">
    <property type="entry name" value="Plug"/>
    <property type="match status" value="1"/>
</dbReference>
<dbReference type="Gene3D" id="2.170.130.10">
    <property type="entry name" value="TonB-dependent receptor, plug domain"/>
    <property type="match status" value="1"/>
</dbReference>
<dbReference type="SUPFAM" id="SSF56935">
    <property type="entry name" value="Porins"/>
    <property type="match status" value="1"/>
</dbReference>
<evidence type="ECO:0000259" key="14">
    <source>
        <dbReference type="Pfam" id="PF07715"/>
    </source>
</evidence>
<evidence type="ECO:0000256" key="5">
    <source>
        <dbReference type="ARBA" id="ARBA00022729"/>
    </source>
</evidence>
<accession>A0A5J6LDV8</accession>
<evidence type="ECO:0000256" key="10">
    <source>
        <dbReference type="PROSITE-ProRule" id="PRU01360"/>
    </source>
</evidence>
<evidence type="ECO:0000313" key="15">
    <source>
        <dbReference type="EMBL" id="QEW06538.1"/>
    </source>
</evidence>
<dbReference type="InterPro" id="IPR036942">
    <property type="entry name" value="Beta-barrel_TonB_sf"/>
</dbReference>
<evidence type="ECO:0000313" key="16">
    <source>
        <dbReference type="Proteomes" id="UP000325606"/>
    </source>
</evidence>
<name>A0A5J6LDV8_9GAMM</name>
<feature type="domain" description="TonB-dependent receptor plug" evidence="14">
    <location>
        <begin position="43"/>
        <end position="155"/>
    </location>
</feature>
<keyword evidence="16" id="KW-1185">Reference proteome</keyword>
<dbReference type="Pfam" id="PF00593">
    <property type="entry name" value="TonB_dep_Rec_b-barrel"/>
    <property type="match status" value="1"/>
</dbReference>
<sequence length="764" mass="84723">MKRLRLKLLAASIASVTGMAVAEEAVRLDNMVISASGFEQKIVDAPASITVITQEELATKPYMTLLDAVRDVEGVDVGETTDKTGQGGISIRGMGADYTLVLIDGRRQNNVGDLYPNNFGGNQFNHIPPLDTIEQIEVIRGPMSTLYGADALGGVINIITKKISDEWSGSITQSQTFEENDDFGNDRTTDFSVSGPLIEGRLGIGLRGSLYNRDESNPQYASVTDPAGTVHNRSLGFGGGGRTVDNENENLGMKLNFRIDERQDITFDYETSTQVYDNTPREDGSYPLGTKDEVGSIMRVSGGAVQPRVGYAADQEFTREQFSLRHEGQWRFGNSDLSVHYVETNNNGRTLPFTVQERDQLQQMYDDNGSSWAGIEDLVEATFLPRPKRVMETRQTTYDAKFDALLGEHLLVFGGQYIDAEMEDGVFGMDGDGFQSGTVQPHKQWALFLEDNWEPLQDLVLTGGVRYDNHEVFGSNVSPRLYSVWQASRDWTIKGGVSTGYKTPKTSDLFPGITGFGRQGTMPFVGTPDLQPETSVNTELAVYYTHPQGHNFNATVFSNKFKDKISSGDSVPNCEVSAVPGCVDIGGGWADLGFTEFSQKQNIDRADITGLELAGRYWITPSWSIRGNYTLTDSEQKSGDQAGQPLTGTARHMLNATLDWKVNPDLNLYLSMEARSKRYRGWDEDTDSALHYEDYEIFHLGGSYRVGKNLTIQARVNNLLNEDFTTYQTSFADNGDGTYTPTYRDDYNIKAKSRNFWLSANLSF</sequence>
<reference evidence="15 16" key="1">
    <citation type="submission" date="2019-09" db="EMBL/GenBank/DDBJ databases">
        <title>Nitrincola iocasae sp. nov., a bacterium isolated from the sediment collected at a cold seep field in South China Sea.</title>
        <authorList>
            <person name="Zhang H."/>
            <person name="Wang H."/>
            <person name="Li C."/>
        </authorList>
    </citation>
    <scope>NUCLEOTIDE SEQUENCE [LARGE SCALE GENOMIC DNA]</scope>
    <source>
        <strain evidence="15 16">KXZD1103</strain>
    </source>
</reference>
<dbReference type="GO" id="GO:0044718">
    <property type="term" value="P:siderophore transmembrane transport"/>
    <property type="evidence" value="ECO:0007669"/>
    <property type="project" value="TreeGrafter"/>
</dbReference>
<keyword evidence="3 10" id="KW-1134">Transmembrane beta strand</keyword>
<dbReference type="GO" id="GO:0009279">
    <property type="term" value="C:cell outer membrane"/>
    <property type="evidence" value="ECO:0007669"/>
    <property type="project" value="UniProtKB-SubCell"/>
</dbReference>
<dbReference type="AlphaFoldDB" id="A0A5J6LDV8"/>
<dbReference type="KEGG" id="nik:F5I99_08450"/>
<evidence type="ECO:0000256" key="1">
    <source>
        <dbReference type="ARBA" id="ARBA00004571"/>
    </source>
</evidence>
<comment type="similarity">
    <text evidence="10 11">Belongs to the TonB-dependent receptor family.</text>
</comment>
<feature type="domain" description="TonB-dependent receptor-like beta-barrel" evidence="13">
    <location>
        <begin position="267"/>
        <end position="719"/>
    </location>
</feature>
<dbReference type="PANTHER" id="PTHR30069">
    <property type="entry name" value="TONB-DEPENDENT OUTER MEMBRANE RECEPTOR"/>
    <property type="match status" value="1"/>
</dbReference>
<keyword evidence="5 12" id="KW-0732">Signal</keyword>
<dbReference type="RefSeq" id="WP_151054975.1">
    <property type="nucleotide sequence ID" value="NZ_CP044222.1"/>
</dbReference>
<keyword evidence="7 11" id="KW-0798">TonB box</keyword>
<dbReference type="Gene3D" id="2.40.170.20">
    <property type="entry name" value="TonB-dependent receptor, beta-barrel domain"/>
    <property type="match status" value="1"/>
</dbReference>
<evidence type="ECO:0000256" key="9">
    <source>
        <dbReference type="ARBA" id="ARBA00023237"/>
    </source>
</evidence>
<keyword evidence="4 10" id="KW-0812">Transmembrane</keyword>
<dbReference type="PANTHER" id="PTHR30069:SF53">
    <property type="entry name" value="COLICIN I RECEPTOR-RELATED"/>
    <property type="match status" value="1"/>
</dbReference>
<feature type="signal peptide" evidence="12">
    <location>
        <begin position="1"/>
        <end position="22"/>
    </location>
</feature>
<organism evidence="15 16">
    <name type="scientific">Nitrincola iocasae</name>
    <dbReference type="NCBI Taxonomy" id="2614693"/>
    <lineage>
        <taxon>Bacteria</taxon>
        <taxon>Pseudomonadati</taxon>
        <taxon>Pseudomonadota</taxon>
        <taxon>Gammaproteobacteria</taxon>
        <taxon>Oceanospirillales</taxon>
        <taxon>Oceanospirillaceae</taxon>
        <taxon>Nitrincola</taxon>
    </lineage>
</organism>